<proteinExistence type="predicted"/>
<keyword evidence="4" id="KW-0804">Transcription</keyword>
<feature type="region of interest" description="Disordered" evidence="7">
    <location>
        <begin position="338"/>
        <end position="360"/>
    </location>
</feature>
<dbReference type="PROSITE" id="PS50960">
    <property type="entry name" value="HTH_PSQ"/>
    <property type="match status" value="1"/>
</dbReference>
<feature type="compositionally biased region" description="Polar residues" evidence="7">
    <location>
        <begin position="72"/>
        <end position="82"/>
    </location>
</feature>
<dbReference type="FunFam" id="1.10.10.60:FF:000019">
    <property type="entry name" value="Ligand-dependent corepressor isoform 1"/>
    <property type="match status" value="1"/>
</dbReference>
<organism evidence="9 10">
    <name type="scientific">Poecilia latipinna</name>
    <name type="common">sailfin molly</name>
    <dbReference type="NCBI Taxonomy" id="48699"/>
    <lineage>
        <taxon>Eukaryota</taxon>
        <taxon>Metazoa</taxon>
        <taxon>Chordata</taxon>
        <taxon>Craniata</taxon>
        <taxon>Vertebrata</taxon>
        <taxon>Euteleostomi</taxon>
        <taxon>Actinopterygii</taxon>
        <taxon>Neopterygii</taxon>
        <taxon>Teleostei</taxon>
        <taxon>Neoteleostei</taxon>
        <taxon>Acanthomorphata</taxon>
        <taxon>Ovalentaria</taxon>
        <taxon>Atherinomorphae</taxon>
        <taxon>Cyprinodontiformes</taxon>
        <taxon>Poeciliidae</taxon>
        <taxon>Poeciliinae</taxon>
        <taxon>Poecilia</taxon>
    </lineage>
</organism>
<dbReference type="PANTHER" id="PTHR21545">
    <property type="entry name" value="TRANSCRIPTION FACTOR MLR1/2"/>
    <property type="match status" value="1"/>
</dbReference>
<feature type="DNA-binding region" description="H-T-H motif" evidence="6">
    <location>
        <begin position="383"/>
        <end position="403"/>
    </location>
</feature>
<feature type="region of interest" description="Disordered" evidence="7">
    <location>
        <begin position="424"/>
        <end position="445"/>
    </location>
</feature>
<comment type="subcellular location">
    <subcellularLocation>
        <location evidence="1 6">Nucleus</location>
    </subcellularLocation>
</comment>
<dbReference type="GO" id="GO:0003677">
    <property type="term" value="F:DNA binding"/>
    <property type="evidence" value="ECO:0007669"/>
    <property type="project" value="UniProtKB-UniRule"/>
</dbReference>
<feature type="region of interest" description="Disordered" evidence="7">
    <location>
        <begin position="1"/>
        <end position="32"/>
    </location>
</feature>
<feature type="region of interest" description="Disordered" evidence="7">
    <location>
        <begin position="228"/>
        <end position="263"/>
    </location>
</feature>
<dbReference type="GO" id="GO:0005634">
    <property type="term" value="C:nucleus"/>
    <property type="evidence" value="ECO:0007669"/>
    <property type="project" value="UniProtKB-SubCell"/>
</dbReference>
<feature type="region of interest" description="Disordered" evidence="7">
    <location>
        <begin position="55"/>
        <end position="84"/>
    </location>
</feature>
<evidence type="ECO:0000256" key="2">
    <source>
        <dbReference type="ARBA" id="ARBA00023015"/>
    </source>
</evidence>
<protein>
    <submittedName>
        <fullName evidence="9">Ligand dependent nuclear receptor corepressor</fullName>
    </submittedName>
</protein>
<keyword evidence="2" id="KW-0805">Transcription regulation</keyword>
<dbReference type="GO" id="GO:0006357">
    <property type="term" value="P:regulation of transcription by RNA polymerase II"/>
    <property type="evidence" value="ECO:0007669"/>
    <property type="project" value="TreeGrafter"/>
</dbReference>
<evidence type="ECO:0000256" key="4">
    <source>
        <dbReference type="ARBA" id="ARBA00023163"/>
    </source>
</evidence>
<evidence type="ECO:0000313" key="9">
    <source>
        <dbReference type="Ensembl" id="ENSPLAP00000027815.1"/>
    </source>
</evidence>
<accession>A0A3B3VPU8</accession>
<feature type="compositionally biased region" description="Low complexity" evidence="7">
    <location>
        <begin position="430"/>
        <end position="445"/>
    </location>
</feature>
<evidence type="ECO:0000256" key="7">
    <source>
        <dbReference type="SAM" id="MobiDB-lite"/>
    </source>
</evidence>
<dbReference type="InterPro" id="IPR009057">
    <property type="entry name" value="Homeodomain-like_sf"/>
</dbReference>
<dbReference type="Gene3D" id="1.10.10.60">
    <property type="entry name" value="Homeodomain-like"/>
    <property type="match status" value="1"/>
</dbReference>
<feature type="compositionally biased region" description="Basic residues" evidence="7">
    <location>
        <begin position="230"/>
        <end position="244"/>
    </location>
</feature>
<dbReference type="Ensembl" id="ENSPLAT00000029873.1">
    <property type="protein sequence ID" value="ENSPLAP00000027815.1"/>
    <property type="gene ID" value="ENSPLAG00000016717.1"/>
</dbReference>
<dbReference type="Proteomes" id="UP000261500">
    <property type="component" value="Unplaced"/>
</dbReference>
<reference evidence="9" key="2">
    <citation type="submission" date="2025-09" db="UniProtKB">
        <authorList>
            <consortium name="Ensembl"/>
        </authorList>
    </citation>
    <scope>IDENTIFICATION</scope>
</reference>
<dbReference type="SUPFAM" id="SSF46689">
    <property type="entry name" value="Homeodomain-like"/>
    <property type="match status" value="1"/>
</dbReference>
<dbReference type="STRING" id="48699.ENSPLAP00000027815"/>
<dbReference type="AlphaFoldDB" id="A0A3B3VPU8"/>
<feature type="compositionally biased region" description="Basic and acidic residues" evidence="7">
    <location>
        <begin position="245"/>
        <end position="254"/>
    </location>
</feature>
<dbReference type="Pfam" id="PF05225">
    <property type="entry name" value="HTH_psq"/>
    <property type="match status" value="1"/>
</dbReference>
<reference evidence="9" key="1">
    <citation type="submission" date="2025-08" db="UniProtKB">
        <authorList>
            <consortium name="Ensembl"/>
        </authorList>
    </citation>
    <scope>IDENTIFICATION</scope>
</reference>
<evidence type="ECO:0000256" key="1">
    <source>
        <dbReference type="ARBA" id="ARBA00004123"/>
    </source>
</evidence>
<evidence type="ECO:0000313" key="10">
    <source>
        <dbReference type="Proteomes" id="UP000261500"/>
    </source>
</evidence>
<dbReference type="InterPro" id="IPR007889">
    <property type="entry name" value="HTH_Psq"/>
</dbReference>
<keyword evidence="3 6" id="KW-0238">DNA-binding</keyword>
<evidence type="ECO:0000256" key="3">
    <source>
        <dbReference type="ARBA" id="ARBA00023125"/>
    </source>
</evidence>
<evidence type="ECO:0000256" key="5">
    <source>
        <dbReference type="ARBA" id="ARBA00023242"/>
    </source>
</evidence>
<sequence length="469" mass="51378">MQRMIHQFAAEYTSKTTQEDLPLIQSSNGTGNPVLSKLLMADQDGPLDLTVRKAPADQEPSQQDGVLDLSTKKNNSRGSPTSRRVLKCSCSPCRHLLKAERTLSEVEEEDGLLQKSLQDGLRESYANSFKPPLARSLRIKEELLSQKHRLLSQPAALSLANLESAGLLNHGQSHSLLSQKGSSSLWESKAHLESLMKLKQAGGALSDLKDLPTFLENHHNHHGAFSYKSSLHHHSHNQASKAQHHHSDGKREQGHSPPVDLKIPQVRGMDLSWDSHASELYGYGAMGVGSGGHGENSLSRKLRAILPKQNRRGGSLGSLLDGAAEYWNADIDSSTSGPAYSISDVEVDPSSKQPRKKRGRYRQYNSEILEEAIAVVMSGKMSVSKAQNMYGIPHSTLEYKVKERMGTLKNPPKKKLKLMMKMEAGGQDFPAEPENAAATTPRDDGLALAAAELKENAKEKADDDSKPID</sequence>
<evidence type="ECO:0000259" key="8">
    <source>
        <dbReference type="PROSITE" id="PS50960"/>
    </source>
</evidence>
<feature type="domain" description="HTH psq-type" evidence="8">
    <location>
        <begin position="355"/>
        <end position="407"/>
    </location>
</feature>
<keyword evidence="10" id="KW-1185">Reference proteome</keyword>
<evidence type="ECO:0000256" key="6">
    <source>
        <dbReference type="PROSITE-ProRule" id="PRU00320"/>
    </source>
</evidence>
<name>A0A3B3VPU8_9TELE</name>
<keyword evidence="5 6" id="KW-0539">Nucleus</keyword>
<dbReference type="PANTHER" id="PTHR21545:SF14">
    <property type="entry name" value="LIGAND-DEPENDENT COREPRESSOR"/>
    <property type="match status" value="1"/>
</dbReference>
<dbReference type="GeneTree" id="ENSGT00940000162611"/>